<dbReference type="Gene3D" id="3.40.50.150">
    <property type="entry name" value="Vaccinia Virus protein VP39"/>
    <property type="match status" value="1"/>
</dbReference>
<dbReference type="EMBL" id="JBAFSM010000032">
    <property type="protein sequence ID" value="MEG3438616.1"/>
    <property type="molecule type" value="Genomic_DNA"/>
</dbReference>
<dbReference type="CDD" id="cd02440">
    <property type="entry name" value="AdoMet_MTases"/>
    <property type="match status" value="1"/>
</dbReference>
<proteinExistence type="predicted"/>
<sequence>MNLRKYVKFWKYPRLVREREILIEERDSLKDYVASLKHEKEQLIQERGAIHEKLESLSSQYPELKEVGPRMLDISSMKSRAREFRSKLDDLREQLAPADFEWYRYNTLTAFDILELLLHGKNRFPLDLIDGKPVLDIGCADGDMAFFLESLGCNVRAIDFPPTNLNFMRGIRLLKESLSSSVEIEEMDLDSQFVLPEKKYGLIIFLGILYHLKNPYYVLETLAKSTRYCLISTRVTKFSARENRPDRVDLSPLPVAYLLDPLEANNDSTNYWIFSNTGLQRILRRTGWEICDYITVGNTENSDPASQEGDERAYCLVRSLWSLS</sequence>
<name>A0AAW9QWU7_9CHRO</name>
<gene>
    <name evidence="1" type="ORF">V0288_15900</name>
</gene>
<dbReference type="GO" id="GO:0008168">
    <property type="term" value="F:methyltransferase activity"/>
    <property type="evidence" value="ECO:0007669"/>
    <property type="project" value="UniProtKB-KW"/>
</dbReference>
<dbReference type="Pfam" id="PF13489">
    <property type="entry name" value="Methyltransf_23"/>
    <property type="match status" value="1"/>
</dbReference>
<keyword evidence="1" id="KW-0808">Transferase</keyword>
<protein>
    <submittedName>
        <fullName evidence="1">Methyltransferase domain-containing protein</fullName>
    </submittedName>
</protein>
<keyword evidence="1" id="KW-0489">Methyltransferase</keyword>
<dbReference type="AlphaFoldDB" id="A0AAW9QWU7"/>
<evidence type="ECO:0000313" key="2">
    <source>
        <dbReference type="Proteomes" id="UP001328733"/>
    </source>
</evidence>
<dbReference type="InterPro" id="IPR029063">
    <property type="entry name" value="SAM-dependent_MTases_sf"/>
</dbReference>
<accession>A0AAW9QWU7</accession>
<reference evidence="1 2" key="1">
    <citation type="submission" date="2024-01" db="EMBL/GenBank/DDBJ databases">
        <title>Genomic insights into the taxonomy and metabolism of the cyanobacterium Pannus brasiliensis CCIBt3594.</title>
        <authorList>
            <person name="Machado M."/>
            <person name="Botero N.B."/>
            <person name="Andreote A.P.D."/>
            <person name="Feitosa A.M.T."/>
            <person name="Popin R."/>
            <person name="Sivonen K."/>
            <person name="Fiore M.F."/>
        </authorList>
    </citation>
    <scope>NUCLEOTIDE SEQUENCE [LARGE SCALE GENOMIC DNA]</scope>
    <source>
        <strain evidence="1 2">CCIBt3594</strain>
    </source>
</reference>
<comment type="caution">
    <text evidence="1">The sequence shown here is derived from an EMBL/GenBank/DDBJ whole genome shotgun (WGS) entry which is preliminary data.</text>
</comment>
<dbReference type="SUPFAM" id="SSF53335">
    <property type="entry name" value="S-adenosyl-L-methionine-dependent methyltransferases"/>
    <property type="match status" value="1"/>
</dbReference>
<dbReference type="Proteomes" id="UP001328733">
    <property type="component" value="Unassembled WGS sequence"/>
</dbReference>
<evidence type="ECO:0000313" key="1">
    <source>
        <dbReference type="EMBL" id="MEG3438616.1"/>
    </source>
</evidence>
<organism evidence="1 2">
    <name type="scientific">Pannus brasiliensis CCIBt3594</name>
    <dbReference type="NCBI Taxonomy" id="1427578"/>
    <lineage>
        <taxon>Bacteria</taxon>
        <taxon>Bacillati</taxon>
        <taxon>Cyanobacteriota</taxon>
        <taxon>Cyanophyceae</taxon>
        <taxon>Oscillatoriophycideae</taxon>
        <taxon>Chroococcales</taxon>
        <taxon>Microcystaceae</taxon>
        <taxon>Pannus</taxon>
    </lineage>
</organism>
<keyword evidence="2" id="KW-1185">Reference proteome</keyword>
<dbReference type="RefSeq" id="WP_332866098.1">
    <property type="nucleotide sequence ID" value="NZ_JBAFSM010000032.1"/>
</dbReference>
<dbReference type="GO" id="GO:0032259">
    <property type="term" value="P:methylation"/>
    <property type="evidence" value="ECO:0007669"/>
    <property type="project" value="UniProtKB-KW"/>
</dbReference>